<dbReference type="EMBL" id="JAODUP010000009">
    <property type="protein sequence ID" value="KAK2169514.1"/>
    <property type="molecule type" value="Genomic_DNA"/>
</dbReference>
<sequence length="208" mass="23699">MATFFTNEGTFGSRKSGSISFYRHNDIVIDGLKFQRSAKECVTVPRRQEVLVHRSAECELGCELWRNAIQASCLDACMVQVKHSINNTVSEDTCDEDVLVMLGNLTSPVLVAGSKTNETVILDWVRPPVSNVTYILQKLYLNLSEKWEQHMDIDWLTPNRILVRDLHPYVTYKFRIVVVASPQHTVISPESVPIATKEYGRQYYAFKA</sequence>
<dbReference type="AlphaFoldDB" id="A0AAD9KE62"/>
<evidence type="ECO:0000313" key="3">
    <source>
        <dbReference type="Proteomes" id="UP001208570"/>
    </source>
</evidence>
<dbReference type="InterPro" id="IPR036116">
    <property type="entry name" value="FN3_sf"/>
</dbReference>
<dbReference type="Gene3D" id="2.60.40.10">
    <property type="entry name" value="Immunoglobulins"/>
    <property type="match status" value="1"/>
</dbReference>
<organism evidence="2 3">
    <name type="scientific">Paralvinella palmiformis</name>
    <dbReference type="NCBI Taxonomy" id="53620"/>
    <lineage>
        <taxon>Eukaryota</taxon>
        <taxon>Metazoa</taxon>
        <taxon>Spiralia</taxon>
        <taxon>Lophotrochozoa</taxon>
        <taxon>Annelida</taxon>
        <taxon>Polychaeta</taxon>
        <taxon>Sedentaria</taxon>
        <taxon>Canalipalpata</taxon>
        <taxon>Terebellida</taxon>
        <taxon>Terebelliformia</taxon>
        <taxon>Alvinellidae</taxon>
        <taxon>Paralvinella</taxon>
    </lineage>
</organism>
<dbReference type="CDD" id="cd00063">
    <property type="entry name" value="FN3"/>
    <property type="match status" value="1"/>
</dbReference>
<evidence type="ECO:0000313" key="2">
    <source>
        <dbReference type="EMBL" id="KAK2169514.1"/>
    </source>
</evidence>
<dbReference type="InterPro" id="IPR013783">
    <property type="entry name" value="Ig-like_fold"/>
</dbReference>
<dbReference type="PROSITE" id="PS50853">
    <property type="entry name" value="FN3"/>
    <property type="match status" value="1"/>
</dbReference>
<accession>A0AAD9KE62</accession>
<dbReference type="Proteomes" id="UP001208570">
    <property type="component" value="Unassembled WGS sequence"/>
</dbReference>
<comment type="caution">
    <text evidence="2">The sequence shown here is derived from an EMBL/GenBank/DDBJ whole genome shotgun (WGS) entry which is preliminary data.</text>
</comment>
<dbReference type="SUPFAM" id="SSF49265">
    <property type="entry name" value="Fibronectin type III"/>
    <property type="match status" value="1"/>
</dbReference>
<gene>
    <name evidence="2" type="ORF">LSH36_9g11032</name>
</gene>
<name>A0AAD9KE62_9ANNE</name>
<dbReference type="InterPro" id="IPR003961">
    <property type="entry name" value="FN3_dom"/>
</dbReference>
<keyword evidence="3" id="KW-1185">Reference proteome</keyword>
<evidence type="ECO:0000259" key="1">
    <source>
        <dbReference type="PROSITE" id="PS50853"/>
    </source>
</evidence>
<protein>
    <recommendedName>
        <fullName evidence="1">Fibronectin type-III domain-containing protein</fullName>
    </recommendedName>
</protein>
<reference evidence="2" key="1">
    <citation type="journal article" date="2023" name="Mol. Biol. Evol.">
        <title>Third-Generation Sequencing Reveals the Adaptive Role of the Epigenome in Three Deep-Sea Polychaetes.</title>
        <authorList>
            <person name="Perez M."/>
            <person name="Aroh O."/>
            <person name="Sun Y."/>
            <person name="Lan Y."/>
            <person name="Juniper S.K."/>
            <person name="Young C.R."/>
            <person name="Angers B."/>
            <person name="Qian P.Y."/>
        </authorList>
    </citation>
    <scope>NUCLEOTIDE SEQUENCE</scope>
    <source>
        <strain evidence="2">P08H-3</strain>
    </source>
</reference>
<feature type="domain" description="Fibronectin type-III" evidence="1">
    <location>
        <begin position="105"/>
        <end position="199"/>
    </location>
</feature>
<proteinExistence type="predicted"/>